<keyword evidence="2" id="KW-1003">Cell membrane</keyword>
<feature type="non-terminal residue" evidence="8">
    <location>
        <position position="1"/>
    </location>
</feature>
<dbReference type="InterPro" id="IPR052159">
    <property type="entry name" value="Competence_DNA_uptake"/>
</dbReference>
<dbReference type="PANTHER" id="PTHR30619:SF1">
    <property type="entry name" value="RECOMBINATION PROTEIN 2"/>
    <property type="match status" value="1"/>
</dbReference>
<evidence type="ECO:0000256" key="2">
    <source>
        <dbReference type="ARBA" id="ARBA00022475"/>
    </source>
</evidence>
<accession>A0A382G9L9</accession>
<evidence type="ECO:0000256" key="3">
    <source>
        <dbReference type="ARBA" id="ARBA00022692"/>
    </source>
</evidence>
<feature type="transmembrane region" description="Helical" evidence="6">
    <location>
        <begin position="100"/>
        <end position="120"/>
    </location>
</feature>
<name>A0A382G9L9_9ZZZZ</name>
<sequence>DEFSRWKLLPQSNAPPRPLAEGFRKWARQNFRKGLPEQDEALELLWAMSLGWRTALTGDVAAPFMQSGTMHLFAISGLHIALVAGILVALLRVIRLPRSWAGGVAIPLLWFYTAATGWQPSAVRASVMMTLILGAWALKRPVNILNSLGAAAFLILLWDPQQLFRASFQLSFVVVFSLALVMPPVVEWLQARVRPDPYLPRQLWPRWRRWILEPSYWLAGALSVSFSAWLASAPLVAHHFHLFNPVALLANVPVVLCGILALASCMGSLLCGVWLEPVTILFNHSAWFFMRCMMGLSEWVASLSYAWQYVRSPEPWMMAGWYALLFGLGTRWFLRSQIRRWAMGGGIVFAIALVVQWQTDRQKIHLTFLPNSPVVHFEGIQGMLIDCGSEQVAEFTVPRHLQSRGVDEIQRLVLTHGVRHHVGGFTYIFDSQPLQRVFLSHAKSSSKYHRNILAKLADTPALQSVVSAGNQIGPWKILHPAKDDDFPSSTDDVLALIGEFHG</sequence>
<feature type="non-terminal residue" evidence="8">
    <location>
        <position position="502"/>
    </location>
</feature>
<feature type="transmembrane region" description="Helical" evidence="6">
    <location>
        <begin position="341"/>
        <end position="359"/>
    </location>
</feature>
<gene>
    <name evidence="8" type="ORF">METZ01_LOCUS224359</name>
</gene>
<keyword evidence="4 6" id="KW-1133">Transmembrane helix</keyword>
<dbReference type="InterPro" id="IPR004477">
    <property type="entry name" value="ComEC_N"/>
</dbReference>
<evidence type="ECO:0000313" key="8">
    <source>
        <dbReference type="EMBL" id="SVB71505.1"/>
    </source>
</evidence>
<keyword evidence="5 6" id="KW-0472">Membrane</keyword>
<evidence type="ECO:0000256" key="6">
    <source>
        <dbReference type="SAM" id="Phobius"/>
    </source>
</evidence>
<dbReference type="Gene3D" id="3.60.15.10">
    <property type="entry name" value="Ribonuclease Z/Hydroxyacylglutathione hydrolase-like"/>
    <property type="match status" value="1"/>
</dbReference>
<feature type="transmembrane region" description="Helical" evidence="6">
    <location>
        <begin position="252"/>
        <end position="275"/>
    </location>
</feature>
<dbReference type="Pfam" id="PF03772">
    <property type="entry name" value="Competence"/>
    <property type="match status" value="1"/>
</dbReference>
<dbReference type="EMBL" id="UINC01054148">
    <property type="protein sequence ID" value="SVB71505.1"/>
    <property type="molecule type" value="Genomic_DNA"/>
</dbReference>
<feature type="transmembrane region" description="Helical" evidence="6">
    <location>
        <begin position="210"/>
        <end position="232"/>
    </location>
</feature>
<dbReference type="SUPFAM" id="SSF56281">
    <property type="entry name" value="Metallo-hydrolase/oxidoreductase"/>
    <property type="match status" value="1"/>
</dbReference>
<feature type="transmembrane region" description="Helical" evidence="6">
    <location>
        <begin position="170"/>
        <end position="189"/>
    </location>
</feature>
<feature type="transmembrane region" description="Helical" evidence="6">
    <location>
        <begin position="287"/>
        <end position="310"/>
    </location>
</feature>
<dbReference type="AlphaFoldDB" id="A0A382G9L9"/>
<evidence type="ECO:0000256" key="4">
    <source>
        <dbReference type="ARBA" id="ARBA00022989"/>
    </source>
</evidence>
<keyword evidence="3 6" id="KW-0812">Transmembrane</keyword>
<feature type="transmembrane region" description="Helical" evidence="6">
    <location>
        <begin position="72"/>
        <end position="94"/>
    </location>
</feature>
<proteinExistence type="predicted"/>
<evidence type="ECO:0000259" key="7">
    <source>
        <dbReference type="Pfam" id="PF03772"/>
    </source>
</evidence>
<reference evidence="8" key="1">
    <citation type="submission" date="2018-05" db="EMBL/GenBank/DDBJ databases">
        <authorList>
            <person name="Lanie J.A."/>
            <person name="Ng W.-L."/>
            <person name="Kazmierczak K.M."/>
            <person name="Andrzejewski T.M."/>
            <person name="Davidsen T.M."/>
            <person name="Wayne K.J."/>
            <person name="Tettelin H."/>
            <person name="Glass J.I."/>
            <person name="Rusch D."/>
            <person name="Podicherti R."/>
            <person name="Tsui H.-C.T."/>
            <person name="Winkler M.E."/>
        </authorList>
    </citation>
    <scope>NUCLEOTIDE SEQUENCE</scope>
</reference>
<evidence type="ECO:0000256" key="1">
    <source>
        <dbReference type="ARBA" id="ARBA00004651"/>
    </source>
</evidence>
<feature type="transmembrane region" description="Helical" evidence="6">
    <location>
        <begin position="316"/>
        <end position="334"/>
    </location>
</feature>
<dbReference type="NCBIfam" id="TIGR00360">
    <property type="entry name" value="ComEC_N-term"/>
    <property type="match status" value="1"/>
</dbReference>
<organism evidence="8">
    <name type="scientific">marine metagenome</name>
    <dbReference type="NCBI Taxonomy" id="408172"/>
    <lineage>
        <taxon>unclassified sequences</taxon>
        <taxon>metagenomes</taxon>
        <taxon>ecological metagenomes</taxon>
    </lineage>
</organism>
<evidence type="ECO:0000256" key="5">
    <source>
        <dbReference type="ARBA" id="ARBA00023136"/>
    </source>
</evidence>
<dbReference type="GO" id="GO:0005886">
    <property type="term" value="C:plasma membrane"/>
    <property type="evidence" value="ECO:0007669"/>
    <property type="project" value="UniProtKB-SubCell"/>
</dbReference>
<dbReference type="PANTHER" id="PTHR30619">
    <property type="entry name" value="DNA INTERNALIZATION/COMPETENCE PROTEIN COMEC/REC2"/>
    <property type="match status" value="1"/>
</dbReference>
<feature type="domain" description="ComEC/Rec2-related protein" evidence="7">
    <location>
        <begin position="49"/>
        <end position="332"/>
    </location>
</feature>
<comment type="subcellular location">
    <subcellularLocation>
        <location evidence="1">Cell membrane</location>
        <topology evidence="1">Multi-pass membrane protein</topology>
    </subcellularLocation>
</comment>
<dbReference type="InterPro" id="IPR036866">
    <property type="entry name" value="RibonucZ/Hydroxyglut_hydro"/>
</dbReference>
<protein>
    <recommendedName>
        <fullName evidence="7">ComEC/Rec2-related protein domain-containing protein</fullName>
    </recommendedName>
</protein>